<comment type="cofactor">
    <cofactor evidence="10">
        <name>pyruvate</name>
        <dbReference type="ChEBI" id="CHEBI:15361"/>
    </cofactor>
    <text evidence="10">Binds 1 pyruvoyl group covalently per subunit.</text>
</comment>
<feature type="chain" id="PRO_5023450396" description="S-adenosylmethionine decarboxylase beta chain" evidence="10">
    <location>
        <begin position="1"/>
        <end position="62"/>
    </location>
</feature>
<evidence type="ECO:0000256" key="7">
    <source>
        <dbReference type="ARBA" id="ARBA00023239"/>
    </source>
</evidence>
<dbReference type="OrthoDB" id="9793120at2"/>
<gene>
    <name evidence="11" type="primary">speD</name>
    <name evidence="10" type="synonym">speH</name>
    <name evidence="11" type="ORF">CUJ89_29485</name>
</gene>
<comment type="subunit">
    <text evidence="10">Heterotetramer of two alpha and two beta chains arranged as a dimer of alpha/beta heterodimers.</text>
</comment>
<dbReference type="SUPFAM" id="SSF56276">
    <property type="entry name" value="S-adenosylmethionine decarboxylase"/>
    <property type="match status" value="1"/>
</dbReference>
<dbReference type="EC" id="4.1.1.50" evidence="10"/>
<keyword evidence="8 10" id="KW-0704">Schiff base</keyword>
<dbReference type="InterPro" id="IPR042286">
    <property type="entry name" value="AdoMetDC_C"/>
</dbReference>
<dbReference type="InterPro" id="IPR017716">
    <property type="entry name" value="S-AdoMet_deCOase_pro-enz"/>
</dbReference>
<protein>
    <recommendedName>
        <fullName evidence="10">S-adenosylmethionine decarboxylase proenzyme</fullName>
        <shortName evidence="10">AdoMetDC</shortName>
        <shortName evidence="10">SAMDC</shortName>
        <ecNumber evidence="10">4.1.1.50</ecNumber>
    </recommendedName>
    <component>
        <recommendedName>
            <fullName evidence="10">S-adenosylmethionine decarboxylase beta chain</fullName>
        </recommendedName>
    </component>
    <component>
        <recommendedName>
            <fullName evidence="10">S-adenosylmethionine decarboxylase alpha chain</fullName>
        </recommendedName>
    </component>
</protein>
<comment type="pathway">
    <text evidence="10">Amine and polyamine biosynthesis; S-adenosylmethioninamine biosynthesis; S-adenosylmethioninamine from S-adenosyl-L-methionine: step 1/1.</text>
</comment>
<feature type="active site" description="Proton acceptor; for processing activity" evidence="10">
    <location>
        <position position="68"/>
    </location>
</feature>
<feature type="active site" description="Proton donor; for catalytic activity" evidence="10">
    <location>
        <position position="83"/>
    </location>
</feature>
<comment type="catalytic activity">
    <reaction evidence="10">
        <text>S-adenosyl-L-methionine + H(+) = S-adenosyl 3-(methylsulfanyl)propylamine + CO2</text>
        <dbReference type="Rhea" id="RHEA:15981"/>
        <dbReference type="ChEBI" id="CHEBI:15378"/>
        <dbReference type="ChEBI" id="CHEBI:16526"/>
        <dbReference type="ChEBI" id="CHEBI:57443"/>
        <dbReference type="ChEBI" id="CHEBI:59789"/>
        <dbReference type="EC" id="4.1.1.50"/>
    </reaction>
</comment>
<dbReference type="Gene3D" id="3.30.160.750">
    <property type="match status" value="1"/>
</dbReference>
<feature type="active site" description="Schiff-base intermediate with substrate; via pyruvic acid" evidence="10">
    <location>
        <position position="63"/>
    </location>
</feature>
<dbReference type="InterPro" id="IPR016067">
    <property type="entry name" value="S-AdoMet_deCO2ase_core"/>
</dbReference>
<dbReference type="Proteomes" id="UP000253104">
    <property type="component" value="Chromosome mHSR5_B"/>
</dbReference>
<evidence type="ECO:0000313" key="12">
    <source>
        <dbReference type="Proteomes" id="UP000253104"/>
    </source>
</evidence>
<evidence type="ECO:0000256" key="6">
    <source>
        <dbReference type="ARBA" id="ARBA00023145"/>
    </source>
</evidence>
<comment type="similarity">
    <text evidence="10">Belongs to the prokaryotic AdoMetDC family. Type 1 subfamily.</text>
</comment>
<keyword evidence="7 10" id="KW-0456">Lyase</keyword>
<feature type="chain" id="PRO_5023450395" description="S-adenosylmethionine decarboxylase alpha chain" evidence="10">
    <location>
        <begin position="63"/>
        <end position="140"/>
    </location>
</feature>
<dbReference type="PANTHER" id="PTHR33866:SF2">
    <property type="entry name" value="S-ADENOSYLMETHIONINE DECARBOXYLASE PROENZYME"/>
    <property type="match status" value="1"/>
</dbReference>
<dbReference type="AlphaFoldDB" id="A0A2Z5N4F9"/>
<dbReference type="GO" id="GO:0005829">
    <property type="term" value="C:cytosol"/>
    <property type="evidence" value="ECO:0007669"/>
    <property type="project" value="TreeGrafter"/>
</dbReference>
<reference evidence="11 12" key="1">
    <citation type="journal article" date="2018" name="ISME J.">
        <title>Involvement of Burkholderiaceae and sulfurous volatiles in disease-suppressive soils.</title>
        <authorList>
            <person name="Carrion V.J."/>
            <person name="Cordovez V."/>
            <person name="Tyc O."/>
            <person name="Etalo D.W."/>
            <person name="de Bruijn I."/>
            <person name="de Jager V.C."/>
            <person name="Medema M.H."/>
            <person name="Eberl L."/>
            <person name="Raaijmakers J.M."/>
        </authorList>
    </citation>
    <scope>NUCLEOTIDE SEQUENCE [LARGE SCALE GENOMIC DNA]</scope>
    <source>
        <strain evidence="12">mHSR5</strain>
    </source>
</reference>
<evidence type="ECO:0000256" key="8">
    <source>
        <dbReference type="ARBA" id="ARBA00023270"/>
    </source>
</evidence>
<keyword evidence="5 10" id="KW-0620">Polyamine biosynthesis</keyword>
<dbReference type="HAMAP" id="MF_00464">
    <property type="entry name" value="AdoMetDC_1"/>
    <property type="match status" value="1"/>
</dbReference>
<feature type="site" description="Cleavage (non-hydrolytic); by autolysis" evidence="10">
    <location>
        <begin position="62"/>
        <end position="63"/>
    </location>
</feature>
<evidence type="ECO:0000256" key="5">
    <source>
        <dbReference type="ARBA" id="ARBA00023115"/>
    </source>
</evidence>
<evidence type="ECO:0000256" key="9">
    <source>
        <dbReference type="ARBA" id="ARBA00023317"/>
    </source>
</evidence>
<dbReference type="EMBL" id="CP024903">
    <property type="protein sequence ID" value="AXF24431.1"/>
    <property type="molecule type" value="Genomic_DNA"/>
</dbReference>
<proteinExistence type="inferred from homology"/>
<dbReference type="UniPathway" id="UPA00331">
    <property type="reaction ID" value="UER00451"/>
</dbReference>
<keyword evidence="6 10" id="KW-0865">Zymogen</keyword>
<evidence type="ECO:0000256" key="2">
    <source>
        <dbReference type="ARBA" id="ARBA00022793"/>
    </source>
</evidence>
<evidence type="ECO:0000256" key="10">
    <source>
        <dbReference type="HAMAP-Rule" id="MF_00464"/>
    </source>
</evidence>
<keyword evidence="1 10" id="KW-0949">S-adenosyl-L-methionine</keyword>
<keyword evidence="3 10" id="KW-0068">Autocatalytic cleavage</keyword>
<name>A0A2Z5N4F9_BURPY</name>
<dbReference type="Pfam" id="PF02675">
    <property type="entry name" value="AdoMet_dc"/>
    <property type="match status" value="1"/>
</dbReference>
<evidence type="ECO:0000313" key="11">
    <source>
        <dbReference type="EMBL" id="AXF24431.1"/>
    </source>
</evidence>
<dbReference type="GO" id="GO:0008295">
    <property type="term" value="P:spermidine biosynthetic process"/>
    <property type="evidence" value="ECO:0007669"/>
    <property type="project" value="UniProtKB-UniRule"/>
</dbReference>
<dbReference type="Gene3D" id="3.30.360.110">
    <property type="entry name" value="S-adenosylmethionine decarboxylase domain"/>
    <property type="match status" value="1"/>
</dbReference>
<sequence>METSATHLLCELSDCDESLLADYSYVKKACEMAALDGGASIIVSNGHKFSPQGVSVLLFLAESHLSIHTWPEHKYAAVDVYMCGAAASPHRAIDRLVELLGAKRVNIREFIRGRQQGAEYLSVERLHDGSSSRERLENHV</sequence>
<dbReference type="InterPro" id="IPR003826">
    <property type="entry name" value="AdoMetDC_fam_prok"/>
</dbReference>
<feature type="modified residue" description="Pyruvic acid (Ser); by autocatalysis" evidence="10">
    <location>
        <position position="63"/>
    </location>
</feature>
<dbReference type="PANTHER" id="PTHR33866">
    <property type="entry name" value="S-ADENOSYLMETHIONINE DECARBOXYLASE PROENZYME"/>
    <property type="match status" value="1"/>
</dbReference>
<evidence type="ECO:0000256" key="3">
    <source>
        <dbReference type="ARBA" id="ARBA00022813"/>
    </source>
</evidence>
<dbReference type="GO" id="GO:0004014">
    <property type="term" value="F:adenosylmethionine decarboxylase activity"/>
    <property type="evidence" value="ECO:0007669"/>
    <property type="project" value="UniProtKB-UniRule"/>
</dbReference>
<evidence type="ECO:0000256" key="1">
    <source>
        <dbReference type="ARBA" id="ARBA00022691"/>
    </source>
</evidence>
<evidence type="ECO:0000256" key="4">
    <source>
        <dbReference type="ARBA" id="ARBA00023066"/>
    </source>
</evidence>
<comment type="PTM">
    <text evidence="10">Is synthesized initially as an inactive proenzyme. Formation of the active enzyme involves a self-maturation process in which the active site pyruvoyl group is generated from an internal serine residue via an autocatalytic post-translational modification. Two non-identical subunits are generated from the proenzyme in this reaction, and the pyruvate is formed at the N-terminus of the alpha chain, which is derived from the carboxyl end of the proenzyme. The post-translation cleavage follows an unusual pathway, termed non-hydrolytic serinolysis, in which the side chain hydroxyl group of the serine supplies its oxygen atom to form the C-terminus of the beta chain, while the remainder of the serine residue undergoes an oxidative deamination to produce ammonia and the pyruvoyl group blocking the N-terminus of the alpha chain.</text>
</comment>
<keyword evidence="9 10" id="KW-0670">Pyruvate</keyword>
<organism evidence="11 12">
    <name type="scientific">Burkholderia pyrrocinia</name>
    <name type="common">Pseudomonas pyrrocinia</name>
    <dbReference type="NCBI Taxonomy" id="60550"/>
    <lineage>
        <taxon>Bacteria</taxon>
        <taxon>Pseudomonadati</taxon>
        <taxon>Pseudomonadota</taxon>
        <taxon>Betaproteobacteria</taxon>
        <taxon>Burkholderiales</taxon>
        <taxon>Burkholderiaceae</taxon>
        <taxon>Burkholderia</taxon>
        <taxon>Burkholderia cepacia complex</taxon>
    </lineage>
</organism>
<comment type="function">
    <text evidence="10">Catalyzes the decarboxylation of S-adenosylmethionine to S-adenosylmethioninamine (dcAdoMet), the propylamine donor required for the synthesis of the polyamines spermine and spermidine from the diamine putrescine.</text>
</comment>
<dbReference type="InterPro" id="IPR042284">
    <property type="entry name" value="AdoMetDC_N"/>
</dbReference>
<keyword evidence="2 10" id="KW-0210">Decarboxylase</keyword>
<keyword evidence="4 10" id="KW-0745">Spermidine biosynthesis</keyword>
<dbReference type="RefSeq" id="WP_114180807.1">
    <property type="nucleotide sequence ID" value="NZ_CP024903.1"/>
</dbReference>
<dbReference type="NCBIfam" id="TIGR03330">
    <property type="entry name" value="SAM_DCase_Bsu"/>
    <property type="match status" value="1"/>
</dbReference>
<accession>A0A2Z5N4F9</accession>